<dbReference type="SUPFAM" id="SSF50156">
    <property type="entry name" value="PDZ domain-like"/>
    <property type="match status" value="1"/>
</dbReference>
<dbReference type="GO" id="GO:0098609">
    <property type="term" value="P:cell-cell adhesion"/>
    <property type="evidence" value="ECO:0007669"/>
    <property type="project" value="TreeGrafter"/>
</dbReference>
<reference evidence="4" key="2">
    <citation type="journal article" date="2007" name="PLoS Biol.">
        <title>Survey sequencing and comparative analysis of the elephant shark (Callorhinchus milii) genome.</title>
        <authorList>
            <person name="Venkatesh B."/>
            <person name="Kirkness E.F."/>
            <person name="Loh Y.H."/>
            <person name="Halpern A.L."/>
            <person name="Lee A.P."/>
            <person name="Johnson J."/>
            <person name="Dandona N."/>
            <person name="Viswanathan L.D."/>
            <person name="Tay A."/>
            <person name="Venter J.C."/>
            <person name="Strausberg R.L."/>
            <person name="Brenner S."/>
        </authorList>
    </citation>
    <scope>NUCLEOTIDE SEQUENCE [LARGE SCALE GENOMIC DNA]</scope>
</reference>
<dbReference type="STRING" id="7868.ENSCMIP00000005166"/>
<dbReference type="InterPro" id="IPR036034">
    <property type="entry name" value="PDZ_sf"/>
</dbReference>
<organism evidence="3 4">
    <name type="scientific">Callorhinchus milii</name>
    <name type="common">Ghost shark</name>
    <dbReference type="NCBI Taxonomy" id="7868"/>
    <lineage>
        <taxon>Eukaryota</taxon>
        <taxon>Metazoa</taxon>
        <taxon>Chordata</taxon>
        <taxon>Craniata</taxon>
        <taxon>Vertebrata</taxon>
        <taxon>Chondrichthyes</taxon>
        <taxon>Holocephali</taxon>
        <taxon>Chimaeriformes</taxon>
        <taxon>Callorhinchidae</taxon>
        <taxon>Callorhinchus</taxon>
    </lineage>
</organism>
<dbReference type="GO" id="GO:0043113">
    <property type="term" value="P:receptor clustering"/>
    <property type="evidence" value="ECO:0007669"/>
    <property type="project" value="TreeGrafter"/>
</dbReference>
<keyword evidence="4" id="KW-1185">Reference proteome</keyword>
<dbReference type="GO" id="GO:0098968">
    <property type="term" value="P:neurotransmitter receptor transport postsynaptic membrane to endosome"/>
    <property type="evidence" value="ECO:0007669"/>
    <property type="project" value="TreeGrafter"/>
</dbReference>
<dbReference type="InParanoid" id="A0A4W3GNR0"/>
<dbReference type="AlphaFoldDB" id="A0A4W3GNR0"/>
<dbReference type="GO" id="GO:0045211">
    <property type="term" value="C:postsynaptic membrane"/>
    <property type="evidence" value="ECO:0007669"/>
    <property type="project" value="TreeGrafter"/>
</dbReference>
<dbReference type="GO" id="GO:0019901">
    <property type="term" value="F:protein kinase binding"/>
    <property type="evidence" value="ECO:0007669"/>
    <property type="project" value="TreeGrafter"/>
</dbReference>
<dbReference type="PANTHER" id="PTHR23119">
    <property type="entry name" value="DISCS LARGE"/>
    <property type="match status" value="1"/>
</dbReference>
<reference evidence="3" key="4">
    <citation type="submission" date="2025-08" db="UniProtKB">
        <authorList>
            <consortium name="Ensembl"/>
        </authorList>
    </citation>
    <scope>IDENTIFICATION</scope>
</reference>
<feature type="coiled-coil region" evidence="1">
    <location>
        <begin position="86"/>
        <end position="126"/>
    </location>
</feature>
<dbReference type="GO" id="GO:0098887">
    <property type="term" value="P:neurotransmitter receptor transport, endosome to postsynaptic membrane"/>
    <property type="evidence" value="ECO:0007669"/>
    <property type="project" value="TreeGrafter"/>
</dbReference>
<dbReference type="GO" id="GO:0045197">
    <property type="term" value="P:establishment or maintenance of epithelial cell apical/basal polarity"/>
    <property type="evidence" value="ECO:0007669"/>
    <property type="project" value="TreeGrafter"/>
</dbReference>
<evidence type="ECO:0000313" key="4">
    <source>
        <dbReference type="Proteomes" id="UP000314986"/>
    </source>
</evidence>
<keyword evidence="1" id="KW-0175">Coiled coil</keyword>
<evidence type="ECO:0000256" key="2">
    <source>
        <dbReference type="SAM" id="MobiDB-lite"/>
    </source>
</evidence>
<protein>
    <recommendedName>
        <fullName evidence="5">PDZ domain-containing protein</fullName>
    </recommendedName>
</protein>
<dbReference type="InterPro" id="IPR050614">
    <property type="entry name" value="Synaptic_Scaffolding_LAP-MAGUK"/>
</dbReference>
<reference evidence="4" key="3">
    <citation type="journal article" date="2014" name="Nature">
        <title>Elephant shark genome provides unique insights into gnathostome evolution.</title>
        <authorList>
            <consortium name="International Elephant Shark Genome Sequencing Consortium"/>
            <person name="Venkatesh B."/>
            <person name="Lee A.P."/>
            <person name="Ravi V."/>
            <person name="Maurya A.K."/>
            <person name="Lian M.M."/>
            <person name="Swann J.B."/>
            <person name="Ohta Y."/>
            <person name="Flajnik M.F."/>
            <person name="Sutoh Y."/>
            <person name="Kasahara M."/>
            <person name="Hoon S."/>
            <person name="Gangu V."/>
            <person name="Roy S.W."/>
            <person name="Irimia M."/>
            <person name="Korzh V."/>
            <person name="Kondrychyn I."/>
            <person name="Lim Z.W."/>
            <person name="Tay B.H."/>
            <person name="Tohari S."/>
            <person name="Kong K.W."/>
            <person name="Ho S."/>
            <person name="Lorente-Galdos B."/>
            <person name="Quilez J."/>
            <person name="Marques-Bonet T."/>
            <person name="Raney B.J."/>
            <person name="Ingham P.W."/>
            <person name="Tay A."/>
            <person name="Hillier L.W."/>
            <person name="Minx P."/>
            <person name="Boehm T."/>
            <person name="Wilson R.K."/>
            <person name="Brenner S."/>
            <person name="Warren W.C."/>
        </authorList>
    </citation>
    <scope>NUCLEOTIDE SEQUENCE [LARGE SCALE GENOMIC DNA]</scope>
</reference>
<evidence type="ECO:0000256" key="1">
    <source>
        <dbReference type="SAM" id="Coils"/>
    </source>
</evidence>
<dbReference type="GO" id="GO:0005912">
    <property type="term" value="C:adherens junction"/>
    <property type="evidence" value="ECO:0007669"/>
    <property type="project" value="TreeGrafter"/>
</dbReference>
<evidence type="ECO:0008006" key="5">
    <source>
        <dbReference type="Google" id="ProtNLM"/>
    </source>
</evidence>
<dbReference type="GO" id="GO:0016323">
    <property type="term" value="C:basolateral plasma membrane"/>
    <property type="evidence" value="ECO:0007669"/>
    <property type="project" value="TreeGrafter"/>
</dbReference>
<name>A0A4W3GNR0_CALMI</name>
<dbReference type="PANTHER" id="PTHR23119:SF44">
    <property type="entry name" value="PROTEIN LAP4"/>
    <property type="match status" value="1"/>
</dbReference>
<feature type="region of interest" description="Disordered" evidence="2">
    <location>
        <begin position="207"/>
        <end position="237"/>
    </location>
</feature>
<dbReference type="Gene3D" id="2.30.42.10">
    <property type="match status" value="1"/>
</dbReference>
<accession>A0A4W3GNR0</accession>
<dbReference type="Proteomes" id="UP000314986">
    <property type="component" value="Unassembled WGS sequence"/>
</dbReference>
<reference evidence="3" key="5">
    <citation type="submission" date="2025-09" db="UniProtKB">
        <authorList>
            <consortium name="Ensembl"/>
        </authorList>
    </citation>
    <scope>IDENTIFICATION</scope>
</reference>
<proteinExistence type="predicted"/>
<evidence type="ECO:0000313" key="3">
    <source>
        <dbReference type="Ensembl" id="ENSCMIP00000005166.1"/>
    </source>
</evidence>
<reference evidence="4" key="1">
    <citation type="journal article" date="2006" name="Science">
        <title>Ancient noncoding elements conserved in the human genome.</title>
        <authorList>
            <person name="Venkatesh B."/>
            <person name="Kirkness E.F."/>
            <person name="Loh Y.H."/>
            <person name="Halpern A.L."/>
            <person name="Lee A.P."/>
            <person name="Johnson J."/>
            <person name="Dandona N."/>
            <person name="Viswanathan L.D."/>
            <person name="Tay A."/>
            <person name="Venter J.C."/>
            <person name="Strausberg R.L."/>
            <person name="Brenner S."/>
        </authorList>
    </citation>
    <scope>NUCLEOTIDE SEQUENCE [LARGE SCALE GENOMIC DNA]</scope>
</reference>
<sequence>MRILEVNNHSLLGMTHTEAVRILRGVGDTLHILVCQGFDPKLAATLEASPGIIANPFAAGMGRKNSMESISSIDRDMSPEEMDILQKELEMVRESAQWEREELEKVERMRREREESNRLLEEETEVISLISAPQLAPPSTTSEISPDYGTTSPLTLLKLWSTPLSPQGWTMGTLSSPAFPALPPHCRSFRTLQLVYCPAPGFGTTSFPPSPSPSLASTGSPSPRGSNSRSLSSPTRPFMALLPPTSPTYYPPTYLPVPSVPLAPVCSTSPAQPPYHRCPLSLSAPRLWNSIPQCLRRLPPFPPSRPV</sequence>
<dbReference type="GO" id="GO:0014069">
    <property type="term" value="C:postsynaptic density"/>
    <property type="evidence" value="ECO:0007669"/>
    <property type="project" value="TreeGrafter"/>
</dbReference>
<dbReference type="Ensembl" id="ENSCMIT00000005350.1">
    <property type="protein sequence ID" value="ENSCMIP00000005166.1"/>
    <property type="gene ID" value="ENSCMIG00000003043.1"/>
</dbReference>